<keyword evidence="2" id="KW-0378">Hydrolase</keyword>
<evidence type="ECO:0000313" key="3">
    <source>
        <dbReference type="Proteomes" id="UP000652219"/>
    </source>
</evidence>
<dbReference type="InterPro" id="IPR029058">
    <property type="entry name" value="AB_hydrolase_fold"/>
</dbReference>
<keyword evidence="2" id="KW-0808">Transferase</keyword>
<dbReference type="SUPFAM" id="SSF53474">
    <property type="entry name" value="alpha/beta-Hydrolases"/>
    <property type="match status" value="1"/>
</dbReference>
<dbReference type="GO" id="GO:0004806">
    <property type="term" value="F:triacylglycerol lipase activity"/>
    <property type="evidence" value="ECO:0007669"/>
    <property type="project" value="TreeGrafter"/>
</dbReference>
<proteinExistence type="predicted"/>
<comment type="caution">
    <text evidence="2">The sequence shown here is derived from an EMBL/GenBank/DDBJ whole genome shotgun (WGS) entry which is preliminary data.</text>
</comment>
<keyword evidence="3" id="KW-1185">Reference proteome</keyword>
<name>A0A8H6IN17_9PEZI</name>
<dbReference type="InterPro" id="IPR000073">
    <property type="entry name" value="AB_hydrolase_1"/>
</dbReference>
<gene>
    <name evidence="2" type="ORF">CSOJ01_15626</name>
</gene>
<organism evidence="2 3">
    <name type="scientific">Colletotrichum sojae</name>
    <dbReference type="NCBI Taxonomy" id="2175907"/>
    <lineage>
        <taxon>Eukaryota</taxon>
        <taxon>Fungi</taxon>
        <taxon>Dikarya</taxon>
        <taxon>Ascomycota</taxon>
        <taxon>Pezizomycotina</taxon>
        <taxon>Sordariomycetes</taxon>
        <taxon>Hypocreomycetidae</taxon>
        <taxon>Glomerellales</taxon>
        <taxon>Glomerellaceae</taxon>
        <taxon>Colletotrichum</taxon>
        <taxon>Colletotrichum orchidearum species complex</taxon>
    </lineage>
</organism>
<dbReference type="EMBL" id="WIGN01000699">
    <property type="protein sequence ID" value="KAF6785201.1"/>
    <property type="molecule type" value="Genomic_DNA"/>
</dbReference>
<dbReference type="PANTHER" id="PTHR43433:SF5">
    <property type="entry name" value="AB HYDROLASE-1 DOMAIN-CONTAINING PROTEIN"/>
    <property type="match status" value="1"/>
</dbReference>
<dbReference type="InterPro" id="IPR050471">
    <property type="entry name" value="AB_hydrolase"/>
</dbReference>
<accession>A0A8H6IN17</accession>
<dbReference type="Gene3D" id="3.40.50.1820">
    <property type="entry name" value="alpha/beta hydrolase"/>
    <property type="match status" value="1"/>
</dbReference>
<evidence type="ECO:0000259" key="1">
    <source>
        <dbReference type="Pfam" id="PF00561"/>
    </source>
</evidence>
<protein>
    <submittedName>
        <fullName evidence="2">Alpha/beta hydrolase fold-containing protein (Acetyltransferase/esterase)</fullName>
    </submittedName>
</protein>
<dbReference type="GO" id="GO:0046503">
    <property type="term" value="P:glycerolipid catabolic process"/>
    <property type="evidence" value="ECO:0007669"/>
    <property type="project" value="TreeGrafter"/>
</dbReference>
<dbReference type="GO" id="GO:0016740">
    <property type="term" value="F:transferase activity"/>
    <property type="evidence" value="ECO:0007669"/>
    <property type="project" value="UniProtKB-KW"/>
</dbReference>
<dbReference type="Proteomes" id="UP000652219">
    <property type="component" value="Unassembled WGS sequence"/>
</dbReference>
<sequence>MSTSHFPTSLDTVKGFNPTRSTVNNEDCDLHYWHQGNGPLIVFIPGGNGHGRQYNPIIAALSDKYACATFDRRQMSASQVKVNKRMSPPQQARDVRAVIQVLGFDRAIIFGSSAGGMIAFQFALDFPSMVVHLICHEAPTYSLLPNATEVWEFVYRCQELYEQGGMEAAEPPFAATLLGYDDEGVPRPVAPEPENPRNFWDNEFFVLSLFAPNLLRIRDNGTSVGLMRGLRSRDAWYARSTYEQEKILGCPRFDVPGGHEGFQVELEAILPYFFKMLETLEERSRGNSSA</sequence>
<reference evidence="2 3" key="1">
    <citation type="journal article" date="2020" name="Phytopathology">
        <title>Genome Sequence Resources of Colletotrichum truncatum, C. plurivorum, C. musicola, and C. sojae: Four Species Pathogenic to Soybean (Glycine max).</title>
        <authorList>
            <person name="Rogerio F."/>
            <person name="Boufleur T.R."/>
            <person name="Ciampi-Guillardi M."/>
            <person name="Sukno S.A."/>
            <person name="Thon M.R."/>
            <person name="Massola Junior N.S."/>
            <person name="Baroncelli R."/>
        </authorList>
    </citation>
    <scope>NUCLEOTIDE SEQUENCE [LARGE SCALE GENOMIC DNA]</scope>
    <source>
        <strain evidence="2 3">LFN0009</strain>
    </source>
</reference>
<dbReference type="AlphaFoldDB" id="A0A8H6IN17"/>
<dbReference type="PANTHER" id="PTHR43433">
    <property type="entry name" value="HYDROLASE, ALPHA/BETA FOLD FAMILY PROTEIN"/>
    <property type="match status" value="1"/>
</dbReference>
<dbReference type="Pfam" id="PF00561">
    <property type="entry name" value="Abhydrolase_1"/>
    <property type="match status" value="1"/>
</dbReference>
<evidence type="ECO:0000313" key="2">
    <source>
        <dbReference type="EMBL" id="KAF6785201.1"/>
    </source>
</evidence>
<feature type="domain" description="AB hydrolase-1" evidence="1">
    <location>
        <begin position="39"/>
        <end position="141"/>
    </location>
</feature>